<evidence type="ECO:0000256" key="7">
    <source>
        <dbReference type="ARBA" id="ARBA00022786"/>
    </source>
</evidence>
<keyword evidence="9 10" id="KW-0472">Membrane</keyword>
<keyword evidence="13" id="KW-1185">Reference proteome</keyword>
<dbReference type="InterPro" id="IPR056521">
    <property type="entry name" value="MARCHF6-like_C"/>
</dbReference>
<organism evidence="12 13">
    <name type="scientific">Xenoophorus captivus</name>
    <dbReference type="NCBI Taxonomy" id="1517983"/>
    <lineage>
        <taxon>Eukaryota</taxon>
        <taxon>Metazoa</taxon>
        <taxon>Chordata</taxon>
        <taxon>Craniata</taxon>
        <taxon>Vertebrata</taxon>
        <taxon>Euteleostomi</taxon>
        <taxon>Actinopterygii</taxon>
        <taxon>Neopterygii</taxon>
        <taxon>Teleostei</taxon>
        <taxon>Neoteleostei</taxon>
        <taxon>Acanthomorphata</taxon>
        <taxon>Ovalentaria</taxon>
        <taxon>Atherinomorphae</taxon>
        <taxon>Cyprinodontiformes</taxon>
        <taxon>Goodeidae</taxon>
        <taxon>Xenoophorus</taxon>
    </lineage>
</organism>
<comment type="catalytic activity">
    <reaction evidence="1">
        <text>S-ubiquitinyl-[E2 ubiquitin-conjugating enzyme]-L-cysteine + [acceptor protein]-L-lysine = [E2 ubiquitin-conjugating enzyme]-L-cysteine + N(6)-ubiquitinyl-[acceptor protein]-L-lysine.</text>
        <dbReference type="EC" id="2.3.2.27"/>
    </reaction>
</comment>
<evidence type="ECO:0000256" key="1">
    <source>
        <dbReference type="ARBA" id="ARBA00000900"/>
    </source>
</evidence>
<evidence type="ECO:0000256" key="8">
    <source>
        <dbReference type="ARBA" id="ARBA00022989"/>
    </source>
</evidence>
<dbReference type="EC" id="2.3.2.27" evidence="4"/>
<feature type="domain" description="E3 ubiquitin-protein ligase MARCHF6-like C-terminal" evidence="11">
    <location>
        <begin position="60"/>
        <end position="113"/>
    </location>
</feature>
<keyword evidence="7" id="KW-0833">Ubl conjugation pathway</keyword>
<evidence type="ECO:0000256" key="6">
    <source>
        <dbReference type="ARBA" id="ARBA00022692"/>
    </source>
</evidence>
<comment type="pathway">
    <text evidence="3">Protein modification; protein ubiquitination.</text>
</comment>
<keyword evidence="5" id="KW-0808">Transferase</keyword>
<dbReference type="EMBL" id="JAHRIN010078371">
    <property type="protein sequence ID" value="MEQ2219142.1"/>
    <property type="molecule type" value="Genomic_DNA"/>
</dbReference>
<proteinExistence type="predicted"/>
<comment type="subcellular location">
    <subcellularLocation>
        <location evidence="2">Membrane</location>
        <topology evidence="2">Multi-pass membrane protein</topology>
    </subcellularLocation>
</comment>
<accession>A0ABV0SI63</accession>
<gene>
    <name evidence="12" type="ORF">XENOCAPTIV_013163</name>
</gene>
<evidence type="ECO:0000313" key="12">
    <source>
        <dbReference type="EMBL" id="MEQ2219142.1"/>
    </source>
</evidence>
<evidence type="ECO:0000256" key="10">
    <source>
        <dbReference type="SAM" id="Phobius"/>
    </source>
</evidence>
<evidence type="ECO:0000259" key="11">
    <source>
        <dbReference type="Pfam" id="PF23113"/>
    </source>
</evidence>
<evidence type="ECO:0000256" key="9">
    <source>
        <dbReference type="ARBA" id="ARBA00023136"/>
    </source>
</evidence>
<keyword evidence="8 10" id="KW-1133">Transmembrane helix</keyword>
<feature type="transmembrane region" description="Helical" evidence="10">
    <location>
        <begin position="108"/>
        <end position="133"/>
    </location>
</feature>
<comment type="caution">
    <text evidence="12">The sequence shown here is derived from an EMBL/GenBank/DDBJ whole genome shotgun (WGS) entry which is preliminary data.</text>
</comment>
<protein>
    <recommendedName>
        <fullName evidence="4">RING-type E3 ubiquitin transferase</fullName>
        <ecNumber evidence="4">2.3.2.27</ecNumber>
    </recommendedName>
</protein>
<reference evidence="12 13" key="1">
    <citation type="submission" date="2021-06" db="EMBL/GenBank/DDBJ databases">
        <authorList>
            <person name="Palmer J.M."/>
        </authorList>
    </citation>
    <scope>NUCLEOTIDE SEQUENCE [LARGE SCALE GENOMIC DNA]</scope>
    <source>
        <strain evidence="12 13">XC_2019</strain>
        <tissue evidence="12">Muscle</tissue>
    </source>
</reference>
<sequence length="138" mass="15735">VVFGSIVLLMLWLPIRIIKLLFPAFLPYNVMLYRVPLDQTPLFYPWQKGIPEGAWNPVSITSSFLQVYANGIRNIDLHFIVRRLAAPVICLLLLSLCVPYSISKGLTPLLGIALNVYLSCRCVFGFNILRYFYTPVNK</sequence>
<name>A0ABV0SI63_9TELE</name>
<dbReference type="Proteomes" id="UP001434883">
    <property type="component" value="Unassembled WGS sequence"/>
</dbReference>
<evidence type="ECO:0000256" key="4">
    <source>
        <dbReference type="ARBA" id="ARBA00012483"/>
    </source>
</evidence>
<evidence type="ECO:0000256" key="2">
    <source>
        <dbReference type="ARBA" id="ARBA00004141"/>
    </source>
</evidence>
<keyword evidence="6 10" id="KW-0812">Transmembrane</keyword>
<dbReference type="PANTHER" id="PTHR13145">
    <property type="entry name" value="SSM4 PROTEIN"/>
    <property type="match status" value="1"/>
</dbReference>
<feature type="non-terminal residue" evidence="12">
    <location>
        <position position="1"/>
    </location>
</feature>
<evidence type="ECO:0000313" key="13">
    <source>
        <dbReference type="Proteomes" id="UP001434883"/>
    </source>
</evidence>
<feature type="transmembrane region" description="Helical" evidence="10">
    <location>
        <begin position="84"/>
        <end position="102"/>
    </location>
</feature>
<evidence type="ECO:0000256" key="3">
    <source>
        <dbReference type="ARBA" id="ARBA00004906"/>
    </source>
</evidence>
<dbReference type="PANTHER" id="PTHR13145:SF0">
    <property type="entry name" value="E3 UBIQUITIN-PROTEIN LIGASE MARCHF6"/>
    <property type="match status" value="1"/>
</dbReference>
<evidence type="ECO:0000256" key="5">
    <source>
        <dbReference type="ARBA" id="ARBA00022679"/>
    </source>
</evidence>
<dbReference type="Pfam" id="PF23113">
    <property type="entry name" value="MARCHF6_C"/>
    <property type="match status" value="1"/>
</dbReference>
<feature type="transmembrane region" description="Helical" evidence="10">
    <location>
        <begin position="6"/>
        <end position="26"/>
    </location>
</feature>